<keyword evidence="2" id="KW-0805">Transcription regulation</keyword>
<gene>
    <name evidence="8" type="ORF">AADG42_02985</name>
</gene>
<dbReference type="RefSeq" id="WP_425307744.1">
    <property type="nucleotide sequence ID" value="NZ_CP154795.1"/>
</dbReference>
<dbReference type="SUPFAM" id="SSF48452">
    <property type="entry name" value="TPR-like"/>
    <property type="match status" value="1"/>
</dbReference>
<feature type="DNA-binding region" description="OmpR/PhoB-type" evidence="5">
    <location>
        <begin position="4"/>
        <end position="105"/>
    </location>
</feature>
<evidence type="ECO:0000259" key="7">
    <source>
        <dbReference type="PROSITE" id="PS51755"/>
    </source>
</evidence>
<keyword evidence="3 5" id="KW-0238">DNA-binding</keyword>
<comment type="similarity">
    <text evidence="1">Belongs to the AfsR/DnrI/RedD regulatory family.</text>
</comment>
<dbReference type="InterPro" id="IPR005158">
    <property type="entry name" value="BTAD"/>
</dbReference>
<evidence type="ECO:0000256" key="5">
    <source>
        <dbReference type="PROSITE-ProRule" id="PRU01091"/>
    </source>
</evidence>
<keyword evidence="9" id="KW-1185">Reference proteome</keyword>
<evidence type="ECO:0000313" key="9">
    <source>
        <dbReference type="Proteomes" id="UP001442841"/>
    </source>
</evidence>
<dbReference type="SMART" id="SM00862">
    <property type="entry name" value="Trans_reg_C"/>
    <property type="match status" value="1"/>
</dbReference>
<dbReference type="Proteomes" id="UP001442841">
    <property type="component" value="Chromosome"/>
</dbReference>
<reference evidence="8 9" key="1">
    <citation type="submission" date="2024-04" db="EMBL/GenBank/DDBJ databases">
        <title>Isolation of an actinomycete strain from pig manure.</title>
        <authorList>
            <person name="Gong T."/>
            <person name="Yu Z."/>
            <person name="An M."/>
            <person name="Wei C."/>
            <person name="Yang W."/>
            <person name="Liu L."/>
        </authorList>
    </citation>
    <scope>NUCLEOTIDE SEQUENCE [LARGE SCALE GENOMIC DNA]</scope>
    <source>
        <strain evidence="8 9">ZF39</strain>
    </source>
</reference>
<dbReference type="Pfam" id="PF03704">
    <property type="entry name" value="BTAD"/>
    <property type="match status" value="1"/>
</dbReference>
<evidence type="ECO:0000256" key="4">
    <source>
        <dbReference type="ARBA" id="ARBA00023163"/>
    </source>
</evidence>
<accession>A0ABZ3FNB6</accession>
<dbReference type="PANTHER" id="PTHR35807">
    <property type="entry name" value="TRANSCRIPTIONAL REGULATOR REDD-RELATED"/>
    <property type="match status" value="1"/>
</dbReference>
<dbReference type="Pfam" id="PF00486">
    <property type="entry name" value="Trans_reg_C"/>
    <property type="match status" value="1"/>
</dbReference>
<evidence type="ECO:0000313" key="8">
    <source>
        <dbReference type="EMBL" id="XAN06310.1"/>
    </source>
</evidence>
<evidence type="ECO:0000256" key="1">
    <source>
        <dbReference type="ARBA" id="ARBA00005820"/>
    </source>
</evidence>
<dbReference type="EMBL" id="CP154795">
    <property type="protein sequence ID" value="XAN06310.1"/>
    <property type="molecule type" value="Genomic_DNA"/>
</dbReference>
<feature type="domain" description="OmpR/PhoB-type" evidence="7">
    <location>
        <begin position="4"/>
        <end position="105"/>
    </location>
</feature>
<dbReference type="PANTHER" id="PTHR35807:SF1">
    <property type="entry name" value="TRANSCRIPTIONAL REGULATOR REDD"/>
    <property type="match status" value="1"/>
</dbReference>
<dbReference type="SUPFAM" id="SSF46894">
    <property type="entry name" value="C-terminal effector domain of the bipartite response regulators"/>
    <property type="match status" value="1"/>
</dbReference>
<dbReference type="InterPro" id="IPR001867">
    <property type="entry name" value="OmpR/PhoB-type_DNA-bd"/>
</dbReference>
<feature type="region of interest" description="Disordered" evidence="6">
    <location>
        <begin position="255"/>
        <end position="280"/>
    </location>
</feature>
<feature type="compositionally biased region" description="Basic and acidic residues" evidence="6">
    <location>
        <begin position="268"/>
        <end position="279"/>
    </location>
</feature>
<evidence type="ECO:0000256" key="3">
    <source>
        <dbReference type="ARBA" id="ARBA00023125"/>
    </source>
</evidence>
<dbReference type="InterPro" id="IPR011990">
    <property type="entry name" value="TPR-like_helical_dom_sf"/>
</dbReference>
<evidence type="ECO:0000256" key="6">
    <source>
        <dbReference type="SAM" id="MobiDB-lite"/>
    </source>
</evidence>
<dbReference type="InterPro" id="IPR051677">
    <property type="entry name" value="AfsR-DnrI-RedD_regulator"/>
</dbReference>
<dbReference type="InterPro" id="IPR016032">
    <property type="entry name" value="Sig_transdc_resp-reg_C-effctor"/>
</dbReference>
<dbReference type="PROSITE" id="PS51755">
    <property type="entry name" value="OMPR_PHOB"/>
    <property type="match status" value="1"/>
</dbReference>
<dbReference type="InterPro" id="IPR036388">
    <property type="entry name" value="WH-like_DNA-bd_sf"/>
</dbReference>
<sequence>MTTPESFAHDAATPPVRVLLLGPVAIVRPDGVQQLGERQRAVLNVLATRLGEVVPTDHLIERAWGGNPPKSAGAALRVHVSKLRAALSVDAIALEHTGVGYCIDPALVTTDVIQLGELLDRIAASEPAEALPLIEEALALFRGDPMLELDDDESLAEAESLLAQREQLREDQVEAMIELGRDAAAAVTAAELVRADPLNERRTRQLMLALYRTGRQADALAAGGRLRDLLREDLGVDPDPETRRLEVRILRQDQSLLRPRSGTPGPDRSQEPARPRQTADRISVPVRMLVAERLVDVSPIAQDLAGLIAALDDLAYPEVLVSASGHPDTVVARALTELTTRHLIVAPGPDNPVTLQRPEFATALLEAVDDPSRAALHERAADALGEVLDPTPSVLTATAWHLLDAASCAAEPHSPDDCARAVGAVAQAAASCLEAGFPAAAQELCTATLALDLTPTARVDLTRLHIQSLISQGLVDRAEEEWTEAVEAARALGDSERFALTVLTRTWVTRSVMVQTNLPDVLAEADQQLGPGSSALRVRVQATIMLENTVPGRIPPSEEQLHQLREAAQKMGDPESLRFVLFAEHARLRGSPEAERREEVGRELLRLSENLPVWESRALAEQAHDFFVRGHFADVPALLERLNAAAIGPLQERARWLRQLIQTSLHRDLGRFDEADREAESALLRGAAAGVPDAMAAEATHHLVSMLLRDSTVPFLPALERFLAAAPHNPVTPVARGLALAQAGRPEDALASLHPVVPAVLATPTTEFTLYILALATEALWAGAPGPHELIEQLHARVRPHSGQWIAMGLVSSSLGPVDRILGQLSALAGRTEDARAEFIAAQQEAARAGSPVWQVRTAADRTRIEPLALAAELATEFEPLAEQLGMAPCVAAFQRVRPAIA</sequence>
<dbReference type="Gene3D" id="1.25.40.10">
    <property type="entry name" value="Tetratricopeptide repeat domain"/>
    <property type="match status" value="1"/>
</dbReference>
<evidence type="ECO:0000256" key="2">
    <source>
        <dbReference type="ARBA" id="ARBA00023015"/>
    </source>
</evidence>
<keyword evidence="4" id="KW-0804">Transcription</keyword>
<dbReference type="CDD" id="cd15831">
    <property type="entry name" value="BTAD"/>
    <property type="match status" value="1"/>
</dbReference>
<protein>
    <submittedName>
        <fullName evidence="8">BTAD domain-containing putative transcriptional regulator</fullName>
    </submittedName>
</protein>
<dbReference type="SMART" id="SM01043">
    <property type="entry name" value="BTAD"/>
    <property type="match status" value="1"/>
</dbReference>
<proteinExistence type="inferred from homology"/>
<dbReference type="Gene3D" id="1.10.10.10">
    <property type="entry name" value="Winged helix-like DNA-binding domain superfamily/Winged helix DNA-binding domain"/>
    <property type="match status" value="1"/>
</dbReference>
<organism evidence="8 9">
    <name type="scientific">Ammonicoccus fulvus</name>
    <dbReference type="NCBI Taxonomy" id="3138240"/>
    <lineage>
        <taxon>Bacteria</taxon>
        <taxon>Bacillati</taxon>
        <taxon>Actinomycetota</taxon>
        <taxon>Actinomycetes</taxon>
        <taxon>Propionibacteriales</taxon>
        <taxon>Propionibacteriaceae</taxon>
        <taxon>Ammonicoccus</taxon>
    </lineage>
</organism>
<name>A0ABZ3FNB6_9ACTN</name>